<proteinExistence type="predicted"/>
<keyword evidence="2" id="KW-1185">Reference proteome</keyword>
<dbReference type="EMBL" id="CP035704">
    <property type="protein sequence ID" value="QBB69625.1"/>
    <property type="molecule type" value="Genomic_DNA"/>
</dbReference>
<reference evidence="1 2" key="1">
    <citation type="submission" date="2019-01" db="EMBL/GenBank/DDBJ databases">
        <title>Pseudolysobacter antarctica gen. nov., sp. nov., isolated from Fildes Peninsula, Antarctica.</title>
        <authorList>
            <person name="Wei Z."/>
            <person name="Peng F."/>
        </authorList>
    </citation>
    <scope>NUCLEOTIDE SEQUENCE [LARGE SCALE GENOMIC DNA]</scope>
    <source>
        <strain evidence="1 2">AQ6-296</strain>
    </source>
</reference>
<accession>A0A411HGL0</accession>
<dbReference type="RefSeq" id="WP_129831882.1">
    <property type="nucleotide sequence ID" value="NZ_CP035704.1"/>
</dbReference>
<evidence type="ECO:0000313" key="2">
    <source>
        <dbReference type="Proteomes" id="UP000291562"/>
    </source>
</evidence>
<dbReference type="AlphaFoldDB" id="A0A411HGL0"/>
<dbReference type="KEGG" id="xbc:ELE36_04105"/>
<evidence type="ECO:0000313" key="1">
    <source>
        <dbReference type="EMBL" id="QBB69625.1"/>
    </source>
</evidence>
<dbReference type="Proteomes" id="UP000291562">
    <property type="component" value="Chromosome"/>
</dbReference>
<sequence length="221" mass="23555">MTCVAHADFRIDYSATRGHGDLGVLSLANGKLRAEPDRGSAHFDTSSSAILDPANADLIVLDRAQHRYTRFDRETLNQVSGLASLLGAQDPLQLKVRPNGAHEQVSGHACDVYRIDLFGEHYADYCMADARELGLSASDIAQLKRGIDMAHDLLGCIGGNFATSVFAGGGLPVKLVSYRGGKVIGISELKSVSTAKISASEVAIPGGYREQPIDPLMFAPD</sequence>
<name>A0A411HGL0_9GAMM</name>
<gene>
    <name evidence="1" type="ORF">ELE36_04105</name>
</gene>
<organism evidence="1 2">
    <name type="scientific">Pseudolysobacter antarcticus</name>
    <dbReference type="NCBI Taxonomy" id="2511995"/>
    <lineage>
        <taxon>Bacteria</taxon>
        <taxon>Pseudomonadati</taxon>
        <taxon>Pseudomonadota</taxon>
        <taxon>Gammaproteobacteria</taxon>
        <taxon>Lysobacterales</taxon>
        <taxon>Rhodanobacteraceae</taxon>
        <taxon>Pseudolysobacter</taxon>
    </lineage>
</organism>
<protein>
    <submittedName>
        <fullName evidence="1">DUF4412 domain-containing protein</fullName>
    </submittedName>
</protein>